<name>A0A0S7BVL0_9CHLR</name>
<dbReference type="EMBL" id="DF968181">
    <property type="protein sequence ID" value="GAP40515.1"/>
    <property type="molecule type" value="Genomic_DNA"/>
</dbReference>
<sequence>MLTIRILMVFKNKVSHVSKCSNSKYEHFLNRDRKNIVLLFLRKAQKNTAAISFSKFELLGVIPKA</sequence>
<protein>
    <submittedName>
        <fullName evidence="1">Uncharacterized protein</fullName>
    </submittedName>
</protein>
<dbReference type="AlphaFoldDB" id="A0A0S7BVL0"/>
<evidence type="ECO:0000313" key="1">
    <source>
        <dbReference type="EMBL" id="GAP40515.1"/>
    </source>
</evidence>
<reference evidence="1" key="1">
    <citation type="journal article" date="2015" name="Genome Announc.">
        <title>Draft Genome Sequence of Anaerolineae Strain TC1, a Novel Isolate from a Methanogenic Wastewater Treatment System.</title>
        <authorList>
            <person name="Matsuura N."/>
            <person name="Tourlousse D.M."/>
            <person name="Sun L."/>
            <person name="Toyonaga M."/>
            <person name="Kuroda K."/>
            <person name="Ohashi A."/>
            <person name="Cruz R."/>
            <person name="Yamaguchi T."/>
            <person name="Sekiguchi Y."/>
        </authorList>
    </citation>
    <scope>NUCLEOTIDE SEQUENCE [LARGE SCALE GENOMIC DNA]</scope>
    <source>
        <strain evidence="1">TC1</strain>
    </source>
</reference>
<evidence type="ECO:0000313" key="2">
    <source>
        <dbReference type="Proteomes" id="UP000053370"/>
    </source>
</evidence>
<gene>
    <name evidence="1" type="ORF">ATC1_13491</name>
</gene>
<dbReference type="STRING" id="1678840.ATC1_13491"/>
<organism evidence="1">
    <name type="scientific">Flexilinea flocculi</name>
    <dbReference type="NCBI Taxonomy" id="1678840"/>
    <lineage>
        <taxon>Bacteria</taxon>
        <taxon>Bacillati</taxon>
        <taxon>Chloroflexota</taxon>
        <taxon>Anaerolineae</taxon>
        <taxon>Anaerolineales</taxon>
        <taxon>Anaerolineaceae</taxon>
        <taxon>Flexilinea</taxon>
    </lineage>
</organism>
<proteinExistence type="predicted"/>
<dbReference type="Proteomes" id="UP000053370">
    <property type="component" value="Unassembled WGS sequence"/>
</dbReference>
<accession>A0A0S7BVL0</accession>
<keyword evidence="2" id="KW-1185">Reference proteome</keyword>